<sequence length="245" mass="26890">MQRKLMTDTKDKIQFSDISIFASSKLRNSEKFWGRARTNDQGCTVAVAQRDRVVCRLSHRAGFKASRELPPAVEYIAFIAKYMDKHRCERAAAAPGVSGAGAAAGRHAAAALGADLCRRPAPARAPPPPPPRAHTHPPFALLRSLFGIGGRSGNQFSPCERDGEGGEKTHHGPSMRPGTRCGMSEDWTCIRHYWPGTHSTKRGRTIHGGIDGVSLALWGISRRSPRHRKSLEHQHGLDPFCYPDL</sequence>
<dbReference type="AlphaFoldDB" id="A0A4C1ZIB9"/>
<evidence type="ECO:0000313" key="3">
    <source>
        <dbReference type="Proteomes" id="UP000299102"/>
    </source>
</evidence>
<protein>
    <submittedName>
        <fullName evidence="2">Uncharacterized protein</fullName>
    </submittedName>
</protein>
<gene>
    <name evidence="2" type="ORF">EVAR_65191_1</name>
</gene>
<comment type="caution">
    <text evidence="2">The sequence shown here is derived from an EMBL/GenBank/DDBJ whole genome shotgun (WGS) entry which is preliminary data.</text>
</comment>
<feature type="compositionally biased region" description="Basic and acidic residues" evidence="1">
    <location>
        <begin position="159"/>
        <end position="170"/>
    </location>
</feature>
<proteinExistence type="predicted"/>
<dbReference type="Proteomes" id="UP000299102">
    <property type="component" value="Unassembled WGS sequence"/>
</dbReference>
<reference evidence="2 3" key="1">
    <citation type="journal article" date="2019" name="Commun. Biol.">
        <title>The bagworm genome reveals a unique fibroin gene that provides high tensile strength.</title>
        <authorList>
            <person name="Kono N."/>
            <person name="Nakamura H."/>
            <person name="Ohtoshi R."/>
            <person name="Tomita M."/>
            <person name="Numata K."/>
            <person name="Arakawa K."/>
        </authorList>
    </citation>
    <scope>NUCLEOTIDE SEQUENCE [LARGE SCALE GENOMIC DNA]</scope>
</reference>
<evidence type="ECO:0000256" key="1">
    <source>
        <dbReference type="SAM" id="MobiDB-lite"/>
    </source>
</evidence>
<feature type="region of interest" description="Disordered" evidence="1">
    <location>
        <begin position="157"/>
        <end position="179"/>
    </location>
</feature>
<evidence type="ECO:0000313" key="2">
    <source>
        <dbReference type="EMBL" id="GBP87570.1"/>
    </source>
</evidence>
<keyword evidence="3" id="KW-1185">Reference proteome</keyword>
<organism evidence="2 3">
    <name type="scientific">Eumeta variegata</name>
    <name type="common">Bagworm moth</name>
    <name type="synonym">Eumeta japonica</name>
    <dbReference type="NCBI Taxonomy" id="151549"/>
    <lineage>
        <taxon>Eukaryota</taxon>
        <taxon>Metazoa</taxon>
        <taxon>Ecdysozoa</taxon>
        <taxon>Arthropoda</taxon>
        <taxon>Hexapoda</taxon>
        <taxon>Insecta</taxon>
        <taxon>Pterygota</taxon>
        <taxon>Neoptera</taxon>
        <taxon>Endopterygota</taxon>
        <taxon>Lepidoptera</taxon>
        <taxon>Glossata</taxon>
        <taxon>Ditrysia</taxon>
        <taxon>Tineoidea</taxon>
        <taxon>Psychidae</taxon>
        <taxon>Oiketicinae</taxon>
        <taxon>Eumeta</taxon>
    </lineage>
</organism>
<dbReference type="EMBL" id="BGZK01001869">
    <property type="protein sequence ID" value="GBP87570.1"/>
    <property type="molecule type" value="Genomic_DNA"/>
</dbReference>
<name>A0A4C1ZIB9_EUMVA</name>
<accession>A0A4C1ZIB9</accession>